<dbReference type="OrthoDB" id="3358017at2759"/>
<evidence type="ECO:0000256" key="5">
    <source>
        <dbReference type="SAM" id="Phobius"/>
    </source>
</evidence>
<feature type="transmembrane region" description="Helical" evidence="5">
    <location>
        <begin position="148"/>
        <end position="169"/>
    </location>
</feature>
<keyword evidence="3 5" id="KW-1133">Transmembrane helix</keyword>
<feature type="transmembrane region" description="Helical" evidence="5">
    <location>
        <begin position="40"/>
        <end position="62"/>
    </location>
</feature>
<evidence type="ECO:0000256" key="4">
    <source>
        <dbReference type="ARBA" id="ARBA00023136"/>
    </source>
</evidence>
<evidence type="ECO:0000256" key="2">
    <source>
        <dbReference type="ARBA" id="ARBA00022692"/>
    </source>
</evidence>
<reference evidence="6" key="1">
    <citation type="submission" date="2020-05" db="EMBL/GenBank/DDBJ databases">
        <title>Mycena genomes resolve the evolution of fungal bioluminescence.</title>
        <authorList>
            <person name="Tsai I.J."/>
        </authorList>
    </citation>
    <scope>NUCLEOTIDE SEQUENCE</scope>
    <source>
        <strain evidence="6">171206Taipei</strain>
    </source>
</reference>
<dbReference type="Pfam" id="PF04479">
    <property type="entry name" value="RTA1"/>
    <property type="match status" value="1"/>
</dbReference>
<dbReference type="AlphaFoldDB" id="A0A8H6W3G1"/>
<keyword evidence="2 5" id="KW-0812">Transmembrane</keyword>
<dbReference type="EMBL" id="JACAZF010000005">
    <property type="protein sequence ID" value="KAF7303572.1"/>
    <property type="molecule type" value="Genomic_DNA"/>
</dbReference>
<evidence type="ECO:0000256" key="1">
    <source>
        <dbReference type="ARBA" id="ARBA00004141"/>
    </source>
</evidence>
<proteinExistence type="predicted"/>
<evidence type="ECO:0000313" key="7">
    <source>
        <dbReference type="Proteomes" id="UP000636479"/>
    </source>
</evidence>
<feature type="transmembrane region" description="Helical" evidence="5">
    <location>
        <begin position="311"/>
        <end position="331"/>
    </location>
</feature>
<dbReference type="GO" id="GO:0000324">
    <property type="term" value="C:fungal-type vacuole"/>
    <property type="evidence" value="ECO:0007669"/>
    <property type="project" value="TreeGrafter"/>
</dbReference>
<feature type="transmembrane region" description="Helical" evidence="5">
    <location>
        <begin position="219"/>
        <end position="243"/>
    </location>
</feature>
<name>A0A8H6W3G1_9AGAR</name>
<dbReference type="Proteomes" id="UP000636479">
    <property type="component" value="Unassembled WGS sequence"/>
</dbReference>
<gene>
    <name evidence="6" type="ORF">MIND_00586500</name>
</gene>
<dbReference type="RefSeq" id="XP_037220544.1">
    <property type="nucleotide sequence ID" value="XM_037362623.1"/>
</dbReference>
<evidence type="ECO:0000256" key="3">
    <source>
        <dbReference type="ARBA" id="ARBA00022989"/>
    </source>
</evidence>
<organism evidence="6 7">
    <name type="scientific">Mycena indigotica</name>
    <dbReference type="NCBI Taxonomy" id="2126181"/>
    <lineage>
        <taxon>Eukaryota</taxon>
        <taxon>Fungi</taxon>
        <taxon>Dikarya</taxon>
        <taxon>Basidiomycota</taxon>
        <taxon>Agaricomycotina</taxon>
        <taxon>Agaricomycetes</taxon>
        <taxon>Agaricomycetidae</taxon>
        <taxon>Agaricales</taxon>
        <taxon>Marasmiineae</taxon>
        <taxon>Mycenaceae</taxon>
        <taxon>Mycena</taxon>
    </lineage>
</organism>
<protein>
    <recommendedName>
        <fullName evidence="8">RTA1-domain-containing protein</fullName>
    </recommendedName>
</protein>
<evidence type="ECO:0008006" key="8">
    <source>
        <dbReference type="Google" id="ProtNLM"/>
    </source>
</evidence>
<dbReference type="GeneID" id="59345139"/>
<comment type="subcellular location">
    <subcellularLocation>
        <location evidence="1">Membrane</location>
        <topology evidence="1">Multi-pass membrane protein</topology>
    </subcellularLocation>
</comment>
<dbReference type="InterPro" id="IPR007568">
    <property type="entry name" value="RTA1"/>
</dbReference>
<evidence type="ECO:0000313" key="6">
    <source>
        <dbReference type="EMBL" id="KAF7303572.1"/>
    </source>
</evidence>
<keyword evidence="4 5" id="KW-0472">Membrane</keyword>
<dbReference type="PANTHER" id="PTHR31465">
    <property type="entry name" value="PROTEIN RTA1-RELATED"/>
    <property type="match status" value="1"/>
</dbReference>
<dbReference type="PANTHER" id="PTHR31465:SF9">
    <property type="entry name" value="SPHINGOID LONG-CHAIN BASE TRANSPORTER RSB1"/>
    <property type="match status" value="1"/>
</dbReference>
<accession>A0A8H6W3G1</accession>
<keyword evidence="7" id="KW-1185">Reference proteome</keyword>
<feature type="transmembrane region" description="Helical" evidence="5">
    <location>
        <begin position="181"/>
        <end position="207"/>
    </location>
</feature>
<comment type="caution">
    <text evidence="6">The sequence shown here is derived from an EMBL/GenBank/DDBJ whole genome shotgun (WGS) entry which is preliminary data.</text>
</comment>
<sequence>MSSILGLRQSSTRDIGEIILLKEHGPSAHSPSRSPPFFNIPPVCLIHVAVMTISSTLVIRQIERPPHLTVAEFAYGYIPSESIAIIFIALFGVSTALHTAQAVYFRLWWLLPTAVLCGIGEIIGWGARLWSATSPNATEPFRMQISATIIAPTPLLAASFIIFSQVIVQLGPAYSLIPPRWYAWVFVPCDAVALVVQGVGGGIAAAAQDRVAAQRGANIMLGGIGFQFAVIVLFSLLAADFVVRYLCNAPWRSTALPGGISNSPTRGPLTRRLAAVLAALGFSTTVLFIRSVYRMIELAGGWHGRVIRTELYFNVLDGAMIVLAIFTWNFVHPGWFLSGSLAAGGDGRRSNEHKGLVMAMRSDTKADDADCESHWHH</sequence>
<feature type="transmembrane region" description="Helical" evidence="5">
    <location>
        <begin position="83"/>
        <end position="101"/>
    </location>
</feature>
<feature type="transmembrane region" description="Helical" evidence="5">
    <location>
        <begin position="107"/>
        <end position="127"/>
    </location>
</feature>
<feature type="transmembrane region" description="Helical" evidence="5">
    <location>
        <begin position="273"/>
        <end position="290"/>
    </location>
</feature>
<dbReference type="GO" id="GO:0005886">
    <property type="term" value="C:plasma membrane"/>
    <property type="evidence" value="ECO:0007669"/>
    <property type="project" value="TreeGrafter"/>
</dbReference>